<dbReference type="GO" id="GO:0015074">
    <property type="term" value="P:DNA integration"/>
    <property type="evidence" value="ECO:0007669"/>
    <property type="project" value="InterPro"/>
</dbReference>
<dbReference type="InterPro" id="IPR011010">
    <property type="entry name" value="DNA_brk_join_enz"/>
</dbReference>
<protein>
    <recommendedName>
        <fullName evidence="4">Tyr recombinase domain-containing protein</fullName>
    </recommendedName>
</protein>
<dbReference type="Pfam" id="PF00589">
    <property type="entry name" value="Phage_integrase"/>
    <property type="match status" value="1"/>
</dbReference>
<organism evidence="5">
    <name type="scientific">Oceaniferula spumae</name>
    <dbReference type="NCBI Taxonomy" id="2979115"/>
    <lineage>
        <taxon>Bacteria</taxon>
        <taxon>Pseudomonadati</taxon>
        <taxon>Verrucomicrobiota</taxon>
        <taxon>Verrucomicrobiia</taxon>
        <taxon>Verrucomicrobiales</taxon>
        <taxon>Verrucomicrobiaceae</taxon>
        <taxon>Oceaniferula</taxon>
    </lineage>
</organism>
<dbReference type="EMBL" id="AP026866">
    <property type="protein sequence ID" value="BDS05404.1"/>
    <property type="molecule type" value="Genomic_DNA"/>
</dbReference>
<dbReference type="GO" id="GO:0007059">
    <property type="term" value="P:chromosome segregation"/>
    <property type="evidence" value="ECO:0007669"/>
    <property type="project" value="UniProtKB-KW"/>
</dbReference>
<feature type="compositionally biased region" description="Pro residues" evidence="3">
    <location>
        <begin position="221"/>
        <end position="237"/>
    </location>
</feature>
<reference evidence="5" key="1">
    <citation type="submission" date="2024-07" db="EMBL/GenBank/DDBJ databases">
        <title>Complete genome sequence of Verrucomicrobiaceae bacterium NT6N.</title>
        <authorList>
            <person name="Huang C."/>
            <person name="Takami H."/>
            <person name="Hamasaki K."/>
        </authorList>
    </citation>
    <scope>NUCLEOTIDE SEQUENCE</scope>
    <source>
        <strain evidence="5">NT6N</strain>
    </source>
</reference>
<evidence type="ECO:0000313" key="5">
    <source>
        <dbReference type="EMBL" id="BDS05404.1"/>
    </source>
</evidence>
<dbReference type="Gene3D" id="2.180.10.10">
    <property type="entry name" value="RHS repeat-associated core"/>
    <property type="match status" value="1"/>
</dbReference>
<keyword evidence="2" id="KW-0233">DNA recombination</keyword>
<dbReference type="PANTHER" id="PTHR30349:SF81">
    <property type="entry name" value="TYROSINE RECOMBINASE XERC"/>
    <property type="match status" value="1"/>
</dbReference>
<evidence type="ECO:0000256" key="3">
    <source>
        <dbReference type="SAM" id="MobiDB-lite"/>
    </source>
</evidence>
<evidence type="ECO:0000256" key="2">
    <source>
        <dbReference type="ARBA" id="ARBA00023172"/>
    </source>
</evidence>
<feature type="region of interest" description="Disordered" evidence="3">
    <location>
        <begin position="148"/>
        <end position="187"/>
    </location>
</feature>
<dbReference type="InterPro" id="IPR002104">
    <property type="entry name" value="Integrase_catalytic"/>
</dbReference>
<dbReference type="NCBIfam" id="TIGR03696">
    <property type="entry name" value="Rhs_assc_core"/>
    <property type="match status" value="1"/>
</dbReference>
<dbReference type="GO" id="GO:0006310">
    <property type="term" value="P:DNA recombination"/>
    <property type="evidence" value="ECO:0007669"/>
    <property type="project" value="UniProtKB-KW"/>
</dbReference>
<feature type="domain" description="Tyr recombinase" evidence="4">
    <location>
        <begin position="1"/>
        <end position="141"/>
    </location>
</feature>
<dbReference type="InterPro" id="IPR050090">
    <property type="entry name" value="Tyrosine_recombinase_XerCD"/>
</dbReference>
<gene>
    <name evidence="5" type="ORF">NT6N_04440</name>
</gene>
<dbReference type="Gene3D" id="1.10.443.10">
    <property type="entry name" value="Intergrase catalytic core"/>
    <property type="match status" value="1"/>
</dbReference>
<proteinExistence type="predicted"/>
<dbReference type="InterPro" id="IPR013762">
    <property type="entry name" value="Integrase-like_cat_sf"/>
</dbReference>
<dbReference type="SUPFAM" id="SSF56349">
    <property type="entry name" value="DNA breaking-rejoining enzymes"/>
    <property type="match status" value="1"/>
</dbReference>
<keyword evidence="1" id="KW-0159">Chromosome partition</keyword>
<dbReference type="KEGG" id="osu:NT6N_04440"/>
<name>A0AAT9FHB5_9BACT</name>
<dbReference type="GO" id="GO:0003677">
    <property type="term" value="F:DNA binding"/>
    <property type="evidence" value="ECO:0007669"/>
    <property type="project" value="InterPro"/>
</dbReference>
<accession>A0AAT9FHB5</accession>
<dbReference type="InterPro" id="IPR022385">
    <property type="entry name" value="Rhs_assc_core"/>
</dbReference>
<dbReference type="PROSITE" id="PS51898">
    <property type="entry name" value="TYR_RECOMBINASE"/>
    <property type="match status" value="1"/>
</dbReference>
<feature type="compositionally biased region" description="Low complexity" evidence="3">
    <location>
        <begin position="158"/>
        <end position="179"/>
    </location>
</feature>
<dbReference type="PANTHER" id="PTHR30349">
    <property type="entry name" value="PHAGE INTEGRASE-RELATED"/>
    <property type="match status" value="1"/>
</dbReference>
<dbReference type="AlphaFoldDB" id="A0AAT9FHB5"/>
<feature type="region of interest" description="Disordered" evidence="3">
    <location>
        <begin position="207"/>
        <end position="238"/>
    </location>
</feature>
<evidence type="ECO:0000259" key="4">
    <source>
        <dbReference type="PROSITE" id="PS51898"/>
    </source>
</evidence>
<evidence type="ECO:0000256" key="1">
    <source>
        <dbReference type="ARBA" id="ARBA00022829"/>
    </source>
</evidence>
<sequence length="461" mass="49569">MTDLDHGDYDATAHTLLIRRGKGGKSRLLPVGERAAVWLDRYLSESRPHFAHLPSETAMFLSGYGTRITPAYLGNWVAGQMKLAGITTKGSCHLFSHSCATSMHIGGADIRYVQEILGHARMETTQIYTHVHIAALAEVHARCHPHGRIPSSECVPNSESQAGSSEPSEESSPWTDSPSHPLPDSLGKNIEMLEVCPSKLSALATPSNRLGNYSDDDLDPPSFPFPTQPVPTPPPLGNPAKTITPNQSDELSTSTKHGHLNCYGYRYYGPTVGRWSSRDPIGESGGENLYGMISNNPANNFEILGLRPGDGISGILPVPPEYPEIPYPAPAPIIPIPNPDVDIPSGLPGGISDQDYIQEWECNCTYTACCQGTGSCNLLVVIGKGKFVDADRSVALTKADAKSIENADSQCKENSSSCNVRKPALDRALDCECGPAPFPLPVFPKPKQPGPGINYPPIQVD</sequence>